<sequence>MSKSEGHFGTETSINTTLHSLSLPDSYQPRFRCLSQSDEIQNTIFNFQFSSKALHRKQWRSPESENAARSAT</sequence>
<evidence type="ECO:0000256" key="1">
    <source>
        <dbReference type="SAM" id="MobiDB-lite"/>
    </source>
</evidence>
<comment type="caution">
    <text evidence="2">The sequence shown here is derived from an EMBL/GenBank/DDBJ whole genome shotgun (WGS) entry which is preliminary data.</text>
</comment>
<dbReference type="Proteomes" id="UP001417504">
    <property type="component" value="Unassembled WGS sequence"/>
</dbReference>
<dbReference type="AlphaFoldDB" id="A0AAP0P3W3"/>
<feature type="region of interest" description="Disordered" evidence="1">
    <location>
        <begin position="1"/>
        <end position="22"/>
    </location>
</feature>
<proteinExistence type="predicted"/>
<reference evidence="2 3" key="1">
    <citation type="submission" date="2024-01" db="EMBL/GenBank/DDBJ databases">
        <title>Genome assemblies of Stephania.</title>
        <authorList>
            <person name="Yang L."/>
        </authorList>
    </citation>
    <scope>NUCLEOTIDE SEQUENCE [LARGE SCALE GENOMIC DNA]</scope>
    <source>
        <strain evidence="2">QJT</strain>
        <tissue evidence="2">Leaf</tissue>
    </source>
</reference>
<protein>
    <submittedName>
        <fullName evidence="2">Uncharacterized protein</fullName>
    </submittedName>
</protein>
<gene>
    <name evidence="2" type="ORF">Sjap_010050</name>
</gene>
<accession>A0AAP0P3W3</accession>
<name>A0AAP0P3W3_9MAGN</name>
<evidence type="ECO:0000313" key="2">
    <source>
        <dbReference type="EMBL" id="KAK9129563.1"/>
    </source>
</evidence>
<feature type="compositionally biased region" description="Polar residues" evidence="1">
    <location>
        <begin position="10"/>
        <end position="22"/>
    </location>
</feature>
<evidence type="ECO:0000313" key="3">
    <source>
        <dbReference type="Proteomes" id="UP001417504"/>
    </source>
</evidence>
<keyword evidence="3" id="KW-1185">Reference proteome</keyword>
<dbReference type="EMBL" id="JBBNAE010000004">
    <property type="protein sequence ID" value="KAK9129563.1"/>
    <property type="molecule type" value="Genomic_DNA"/>
</dbReference>
<organism evidence="2 3">
    <name type="scientific">Stephania japonica</name>
    <dbReference type="NCBI Taxonomy" id="461633"/>
    <lineage>
        <taxon>Eukaryota</taxon>
        <taxon>Viridiplantae</taxon>
        <taxon>Streptophyta</taxon>
        <taxon>Embryophyta</taxon>
        <taxon>Tracheophyta</taxon>
        <taxon>Spermatophyta</taxon>
        <taxon>Magnoliopsida</taxon>
        <taxon>Ranunculales</taxon>
        <taxon>Menispermaceae</taxon>
        <taxon>Menispermoideae</taxon>
        <taxon>Cissampelideae</taxon>
        <taxon>Stephania</taxon>
    </lineage>
</organism>